<keyword evidence="2" id="KW-1185">Reference proteome</keyword>
<name>A0A2T3AMY1_9PEZI</name>
<protein>
    <submittedName>
        <fullName evidence="1">Uncharacterized protein</fullName>
    </submittedName>
</protein>
<organism evidence="1 2">
    <name type="scientific">Coniella lustricola</name>
    <dbReference type="NCBI Taxonomy" id="2025994"/>
    <lineage>
        <taxon>Eukaryota</taxon>
        <taxon>Fungi</taxon>
        <taxon>Dikarya</taxon>
        <taxon>Ascomycota</taxon>
        <taxon>Pezizomycotina</taxon>
        <taxon>Sordariomycetes</taxon>
        <taxon>Sordariomycetidae</taxon>
        <taxon>Diaporthales</taxon>
        <taxon>Schizoparmaceae</taxon>
        <taxon>Coniella</taxon>
    </lineage>
</organism>
<dbReference type="AlphaFoldDB" id="A0A2T3AMY1"/>
<dbReference type="InParanoid" id="A0A2T3AMY1"/>
<dbReference type="EMBL" id="KZ678373">
    <property type="protein sequence ID" value="PSS03801.1"/>
    <property type="molecule type" value="Genomic_DNA"/>
</dbReference>
<evidence type="ECO:0000313" key="2">
    <source>
        <dbReference type="Proteomes" id="UP000241462"/>
    </source>
</evidence>
<reference evidence="1 2" key="1">
    <citation type="journal article" date="2018" name="Mycol. Prog.">
        <title>Coniella lustricola, a new species from submerged detritus.</title>
        <authorList>
            <person name="Raudabaugh D.B."/>
            <person name="Iturriaga T."/>
            <person name="Carver A."/>
            <person name="Mondo S."/>
            <person name="Pangilinan J."/>
            <person name="Lipzen A."/>
            <person name="He G."/>
            <person name="Amirebrahimi M."/>
            <person name="Grigoriev I.V."/>
            <person name="Miller A.N."/>
        </authorList>
    </citation>
    <scope>NUCLEOTIDE SEQUENCE [LARGE SCALE GENOMIC DNA]</scope>
    <source>
        <strain evidence="1 2">B22-T-1</strain>
    </source>
</reference>
<evidence type="ECO:0000313" key="1">
    <source>
        <dbReference type="EMBL" id="PSS03801.1"/>
    </source>
</evidence>
<dbReference type="Proteomes" id="UP000241462">
    <property type="component" value="Unassembled WGS sequence"/>
</dbReference>
<accession>A0A2T3AMY1</accession>
<sequence>MERLVLTRDPWMEMMRALSAENSSGNNGSFSDQQGPFPFPCPFPLLWKQSRSCVLFGKPASRWNSTCTKRPLPWVTSETGHVFVDALQNLWAFPCSALVWHVIHQCACRPNVTGFHCLMVGDSIILVCQQFDNARRYLVAFRVCIGFLLARNILCHASQHTSASATDPAWDDTDSAFRTSLSLCLSLEPLSASR</sequence>
<gene>
    <name evidence="1" type="ORF">BD289DRAFT_97661</name>
</gene>
<proteinExistence type="predicted"/>